<evidence type="ECO:0000256" key="2">
    <source>
        <dbReference type="RuleBase" id="RU003876"/>
    </source>
</evidence>
<gene>
    <name evidence="4" type="ORF">AYL99_00705</name>
</gene>
<protein>
    <recommendedName>
        <fullName evidence="6">Nucleosome assembly protein</fullName>
    </recommendedName>
</protein>
<comment type="similarity">
    <text evidence="1 2">Belongs to the nucleosome assembly protein (NAP) family.</text>
</comment>
<dbReference type="GeneID" id="30004875"/>
<evidence type="ECO:0000256" key="1">
    <source>
        <dbReference type="ARBA" id="ARBA00009947"/>
    </source>
</evidence>
<feature type="region of interest" description="Disordered" evidence="3">
    <location>
        <begin position="279"/>
        <end position="329"/>
    </location>
</feature>
<dbReference type="RefSeq" id="XP_018698100.1">
    <property type="nucleotide sequence ID" value="XM_018832221.1"/>
</dbReference>
<evidence type="ECO:0008006" key="6">
    <source>
        <dbReference type="Google" id="ProtNLM"/>
    </source>
</evidence>
<keyword evidence="5" id="KW-1185">Reference proteome</keyword>
<feature type="compositionally biased region" description="Acidic residues" evidence="3">
    <location>
        <begin position="238"/>
        <end position="255"/>
    </location>
</feature>
<feature type="compositionally biased region" description="Acidic residues" evidence="3">
    <location>
        <begin position="286"/>
        <end position="318"/>
    </location>
</feature>
<dbReference type="GO" id="GO:0005634">
    <property type="term" value="C:nucleus"/>
    <property type="evidence" value="ECO:0007669"/>
    <property type="project" value="InterPro"/>
</dbReference>
<dbReference type="InterPro" id="IPR037231">
    <property type="entry name" value="NAP-like_sf"/>
</dbReference>
<dbReference type="OrthoDB" id="19419at2759"/>
<proteinExistence type="inferred from homology"/>
<dbReference type="Pfam" id="PF00956">
    <property type="entry name" value="NAP"/>
    <property type="match status" value="1"/>
</dbReference>
<dbReference type="PANTHER" id="PTHR11875">
    <property type="entry name" value="TESTIS-SPECIFIC Y-ENCODED PROTEIN"/>
    <property type="match status" value="1"/>
</dbReference>
<evidence type="ECO:0000256" key="3">
    <source>
        <dbReference type="SAM" id="MobiDB-lite"/>
    </source>
</evidence>
<dbReference type="SUPFAM" id="SSF143113">
    <property type="entry name" value="NAP-like"/>
    <property type="match status" value="1"/>
</dbReference>
<sequence>MAPPLNDLASVFKELGDLERDFAQVEIDALRRKEYSLRPLYSKRETLFKRVPDFWPTVFGSGPEEIRSFFTPDDLPLLAAIESFSVERYQIQSETEGEPRSLRFKFQFGPNEFMTDTTLVKDFEFRAAEDGPGDLISKPVPIKWKGKKKDLTRGLLDAAVELYEAEEALKLKNGDKVVNIVDREALWQYEKLRLNLEKDENDDHQPSFFSWFGFRGTVDAEKPEKPKKSSGNGAAEESKDEEDESEDEELEEMLDVEIFPAGAEVATAMAEDLWPDAMDYFISAGQEEDDFEFDSDEDEEEDDDEAPELVLAEDEDDNDGRQRKRPRNG</sequence>
<dbReference type="InterPro" id="IPR002164">
    <property type="entry name" value="NAP_family"/>
</dbReference>
<dbReference type="Proteomes" id="UP000078343">
    <property type="component" value="Unassembled WGS sequence"/>
</dbReference>
<dbReference type="AlphaFoldDB" id="A0A178ZZX6"/>
<feature type="region of interest" description="Disordered" evidence="3">
    <location>
        <begin position="220"/>
        <end position="259"/>
    </location>
</feature>
<comment type="caution">
    <text evidence="4">The sequence shown here is derived from an EMBL/GenBank/DDBJ whole genome shotgun (WGS) entry which is preliminary data.</text>
</comment>
<dbReference type="Gene3D" id="3.30.1120.90">
    <property type="entry name" value="Nucleosome assembly protein"/>
    <property type="match status" value="1"/>
</dbReference>
<name>A0A178ZZX6_9EURO</name>
<accession>A0A178ZZX6</accession>
<reference evidence="4 5" key="1">
    <citation type="submission" date="2016-04" db="EMBL/GenBank/DDBJ databases">
        <title>Draft genome of Fonsecaea erecta CBS 125763.</title>
        <authorList>
            <person name="Weiss V.A."/>
            <person name="Vicente V.A."/>
            <person name="Raittz R.T."/>
            <person name="Moreno L.F."/>
            <person name="De Souza E.M."/>
            <person name="Pedrosa F.O."/>
            <person name="Steffens M.B."/>
            <person name="Faoro H."/>
            <person name="Tadra-Sfeir M.Z."/>
            <person name="Najafzadeh M.J."/>
            <person name="Felipe M.S."/>
            <person name="Teixeira M."/>
            <person name="Sun J."/>
            <person name="Xi L."/>
            <person name="Gomes R."/>
            <person name="De Azevedo C.M."/>
            <person name="Salgado C.G."/>
            <person name="Da Silva M.B."/>
            <person name="Nascimento M.F."/>
            <person name="Queiroz-Telles F."/>
            <person name="Attili D.S."/>
            <person name="Gorbushina A."/>
        </authorList>
    </citation>
    <scope>NUCLEOTIDE SEQUENCE [LARGE SCALE GENOMIC DNA]</scope>
    <source>
        <strain evidence="4 5">CBS 125763</strain>
    </source>
</reference>
<dbReference type="GO" id="GO:0006334">
    <property type="term" value="P:nucleosome assembly"/>
    <property type="evidence" value="ECO:0007669"/>
    <property type="project" value="InterPro"/>
</dbReference>
<organism evidence="4 5">
    <name type="scientific">Fonsecaea erecta</name>
    <dbReference type="NCBI Taxonomy" id="1367422"/>
    <lineage>
        <taxon>Eukaryota</taxon>
        <taxon>Fungi</taxon>
        <taxon>Dikarya</taxon>
        <taxon>Ascomycota</taxon>
        <taxon>Pezizomycotina</taxon>
        <taxon>Eurotiomycetes</taxon>
        <taxon>Chaetothyriomycetidae</taxon>
        <taxon>Chaetothyriales</taxon>
        <taxon>Herpotrichiellaceae</taxon>
        <taxon>Fonsecaea</taxon>
    </lineage>
</organism>
<dbReference type="EMBL" id="LVYI01000001">
    <property type="protein sequence ID" value="OAP64733.1"/>
    <property type="molecule type" value="Genomic_DNA"/>
</dbReference>
<dbReference type="STRING" id="1367422.A0A178ZZX6"/>
<evidence type="ECO:0000313" key="5">
    <source>
        <dbReference type="Proteomes" id="UP000078343"/>
    </source>
</evidence>
<evidence type="ECO:0000313" key="4">
    <source>
        <dbReference type="EMBL" id="OAP64733.1"/>
    </source>
</evidence>